<feature type="domain" description="BAT2 N-terminal" evidence="3">
    <location>
        <begin position="1"/>
        <end position="197"/>
    </location>
</feature>
<evidence type="ECO:0000313" key="4">
    <source>
        <dbReference type="EMBL" id="CAC5419643.1"/>
    </source>
</evidence>
<keyword evidence="5" id="KW-1185">Reference proteome</keyword>
<feature type="compositionally biased region" description="Polar residues" evidence="2">
    <location>
        <begin position="2598"/>
        <end position="2607"/>
    </location>
</feature>
<feature type="compositionally biased region" description="Basic and acidic residues" evidence="2">
    <location>
        <begin position="529"/>
        <end position="591"/>
    </location>
</feature>
<feature type="compositionally biased region" description="Basic and acidic residues" evidence="2">
    <location>
        <begin position="1395"/>
        <end position="1411"/>
    </location>
</feature>
<evidence type="ECO:0000259" key="3">
    <source>
        <dbReference type="Pfam" id="PF07001"/>
    </source>
</evidence>
<feature type="compositionally biased region" description="Low complexity" evidence="2">
    <location>
        <begin position="1228"/>
        <end position="1238"/>
    </location>
</feature>
<feature type="compositionally biased region" description="Basic and acidic residues" evidence="2">
    <location>
        <begin position="1706"/>
        <end position="1717"/>
    </location>
</feature>
<feature type="compositionally biased region" description="Basic and acidic residues" evidence="2">
    <location>
        <begin position="1605"/>
        <end position="1615"/>
    </location>
</feature>
<feature type="compositionally biased region" description="Pro residues" evidence="2">
    <location>
        <begin position="665"/>
        <end position="678"/>
    </location>
</feature>
<feature type="region of interest" description="Disordered" evidence="2">
    <location>
        <begin position="321"/>
        <end position="1460"/>
    </location>
</feature>
<feature type="compositionally biased region" description="Basic and acidic residues" evidence="2">
    <location>
        <begin position="598"/>
        <end position="616"/>
    </location>
</feature>
<feature type="region of interest" description="Disordered" evidence="2">
    <location>
        <begin position="1477"/>
        <end position="1497"/>
    </location>
</feature>
<feature type="compositionally biased region" description="Basic and acidic residues" evidence="2">
    <location>
        <begin position="808"/>
        <end position="906"/>
    </location>
</feature>
<feature type="region of interest" description="Disordered" evidence="2">
    <location>
        <begin position="1706"/>
        <end position="1815"/>
    </location>
</feature>
<evidence type="ECO:0000313" key="5">
    <source>
        <dbReference type="Proteomes" id="UP000507470"/>
    </source>
</evidence>
<feature type="compositionally biased region" description="Basic and acidic residues" evidence="2">
    <location>
        <begin position="1568"/>
        <end position="1577"/>
    </location>
</feature>
<feature type="compositionally biased region" description="Pro residues" evidence="2">
    <location>
        <begin position="471"/>
        <end position="504"/>
    </location>
</feature>
<accession>A0A6J8EI71</accession>
<sequence>MSSFSGIGGKNDKSKGKFTAINLNPYFQGKPTASAKNTVPRQHGLQSLGKVGNVRRMPPPANLPSLKSENLGNDPNVNLVPTGGSGWGNKEEDKKTPTTITTTTTTTTNQQQQQPQQPATTAPSGQTVKTTVAGGTTTTSTSTPTPAPTGSSSASGGKPSWSSVTVGDTSRGNVVGQQSPLFQDEFPTLKSAGEEKPKDVKKEEDKDTQYGPGPSLRPQNVGSWKEGGGRGVMQQQQPKADTPSSQPSTSPSQTETQQNGPQITSGASETQTQQMPPRPGSGPGPSQGPGMPMAPMGMHPQYRMMPPFMYGRFPPGYPPNYQGMPPRFPYDARFRPQHPMQQQQRPAGDVGEDAPKRAAIISDKDLKEFEKLRIDPEDGWAGAHEEIDYSEKLVFSDDEEGGDKEGKGEKKTRKSSKASEEEKEKNDVKNDHGPPQSREAWGQGQIPPQFRGQPPPPMDGRWPMNPYDFMGPPPRGHPPYPPPYRMPPGPPNQRPPFSQPPPSMSPAVTPTKKPVDDDDEVWRQKRQQRKEEKSDAIERARLRRDEEEKKIEQDRKAAAAEKLRQLDERTGKKKDDSDKDGESDTKSEGRSSRTPSESSEKDSRERSYSREQHKFSPGEGTSKTSSRTVPPRFQRQQSDQQMPPRSQPQQQPGSPQPHPAQMRPGQPPPPWGFWPPMPFMGYGPRPPMDMSNMPMYPPVRRRNDSHGSGTESQDNDGKHDYERDPRAWQNYPVPPHPGQFDGRPPFFDGRMYPDYDRGFLEYDRREHEKKESGKDKRDRSFSGDYEEDEDLDRPTKELEPKQPVIQKDPFDDTPDKESKDDRATTPREEKKKTEETSKPKVEERPKDISVKADKETSREKRSDRQKDKDRSKEKYDDRRDRYDDRRRDHRYDDRQRDKYEDSHSNKQTDNYWNPSSYNKYGKREHPACPPPITPQQTQQVPSRGSHYTSLKRSASNMSSGASTPSDRKTESPKEFVDKSDSSKPKSLSKQDSKESKPVHKEQKQEKTEKADTVEKSKDEVADKKEDKEKATRKEEKSREEKKSEMILLDDKKERIQPPQKKKKEDPSDRYKNGSRSREFVRGRGRGARGAFPRGRGRGEYRSYDNRPARGGFRPDRGGRPFSSGRWGDFEPEERDDYQPRKHRTEESEESFEDLSDTSDKDNRDRDHRSDRGFGRGRGRGGVQDRRNKQYESDRKINHFESNERKNVWHDRANNDFDNKRREDRGENGRSSSGFSPRGEPSRRGRGASTSTRGGRGGGRYNSAPPTRGGFGRPSTAPMNDGERGERPRKDKKPERAPPPPRFAAKRGLNERGRGTDRGKARGKGRGGSAPPSIGSKPPQLAQQNSSEYAAVEGEEWETASESSDFLGRNDSRNDRDQDKRDSTPGRKSFSSQRPVGDRQNRKGQSDWRKQNGVDNYRNPNKEKSPNHLTKNGLARGSNGAPRKSNYSSKKENVSDVYRVDHMVANDQNAINNAFNNLSYKNRSTKPSDLTDVSKPLKPEERKEKNVLENIDINNYASVVVIDDIYGAPVDDPEFSVENEGFQEVTSKKAMKLRQKAQQEAELKRQIMTEKQKKDAHNKVLAKPKGVHNNSGKSRKGSKLPPRFVKQKEQRDRDSDTTSQGFDMKVDNWDNDLANNIPAISPAINMEMDTRQAPNMPDQTSQLTMSSQMSMNTIPAPLPPVNAWTAKSTSYAAAAVTGSSLTQMVDNKFDKGDQHDSGIDVSDQPNSAGSSTRSSPSAENKLRTEKKNEHMKVDQHRGAFDSPKPQRQPKVVRSEKVSVKDTMERDGKAVKKPEGLKEKPRSATAIEKPEPIQLPPSFKDHLFKGDDMSELIFIYDHDLANYPENKLEEEENAVTSVPSMSITNSSGTSQSVVTLPPSPASQDLDLKIASVRGFWDVDQMQPAMGFDQGMNSSSALGTTVSSESDNVMVTSSYPTFSSGDMDTDIVEHKTMELDQRQDDNSLVGNGPMSTMSPRSQDGRSYSSNSSSQDNRSFNASVQDSLNFSSHASVQDTLAFSSNDTECLTFVPHSSVQETMQFSNPTVLQDSLGNYNSTEVSSTMDIKASEQSNVCKVKPQQLQQQMQAAQMAVELDIVDDVDIPPSPPSPQLESMMSQVSQPPFQPFHMGTSQFVAQDHRGTHFVAPEPRQQSQPNYGLSQTALGQSAYGLSQSGLGQSAFSQNSLFLPTTPTPDTYQQLSYQRNQLPTQPHVPPFGQPQPNTIMVSSATSSLMSTSIKPPNQSTYGTTMPKNITPNSLSFGQNMNNSSLQPSPQISFIQYDPNQLFGANALLGATQTQQNNASSQLLGSQLVQPRPAVQNVQQVQGNNSFYQQPPQQQMQQTSFFSQPNTSNFQHMSNTKRQQNEQLVLQACLLQAAAAGAGSQQFPLQFGNQPGANLNLSFQQPSQMTMPPCQSSSTKSSQFNPSGQQGSPQSTPLKSPPQSLTPTNSFGGISSVGQQNQNSKLFGLGQNRAGSSQRFTNVGFSNFGSNMPQFTQKLNTQFVQQPMQTGGTVIRPQMMLNNFRHNTPTTSFPNPIQRPGLQMPPNQRPPRPLGVPINQAGGQLRPNAIVPQPAPVSNSTNTSVSLRAQQAKQRQELLAHAQSFLNPQNKPSIKQAGKVEVSACDKKPGETGGNNVKPDDGKPTDKK</sequence>
<feature type="compositionally biased region" description="Acidic residues" evidence="2">
    <location>
        <begin position="1146"/>
        <end position="1156"/>
    </location>
</feature>
<feature type="compositionally biased region" description="Polar residues" evidence="2">
    <location>
        <begin position="1959"/>
        <end position="1973"/>
    </location>
</feature>
<feature type="region of interest" description="Disordered" evidence="2">
    <location>
        <begin position="2330"/>
        <end position="2356"/>
    </location>
</feature>
<organism evidence="4 5">
    <name type="scientific">Mytilus coruscus</name>
    <name type="common">Sea mussel</name>
    <dbReference type="NCBI Taxonomy" id="42192"/>
    <lineage>
        <taxon>Eukaryota</taxon>
        <taxon>Metazoa</taxon>
        <taxon>Spiralia</taxon>
        <taxon>Lophotrochozoa</taxon>
        <taxon>Mollusca</taxon>
        <taxon>Bivalvia</taxon>
        <taxon>Autobranchia</taxon>
        <taxon>Pteriomorphia</taxon>
        <taxon>Mytilida</taxon>
        <taxon>Mytiloidea</taxon>
        <taxon>Mytilidae</taxon>
        <taxon>Mytilinae</taxon>
        <taxon>Mytilus</taxon>
    </lineage>
</organism>
<feature type="compositionally biased region" description="Basic and acidic residues" evidence="2">
    <location>
        <begin position="965"/>
        <end position="1055"/>
    </location>
</feature>
<feature type="compositionally biased region" description="Basic and acidic residues" evidence="2">
    <location>
        <begin position="715"/>
        <end position="726"/>
    </location>
</feature>
<dbReference type="GO" id="GO:0030154">
    <property type="term" value="P:cell differentiation"/>
    <property type="evidence" value="ECO:0007669"/>
    <property type="project" value="TreeGrafter"/>
</dbReference>
<feature type="region of interest" description="Disordered" evidence="2">
    <location>
        <begin position="2528"/>
        <end position="2642"/>
    </location>
</feature>
<feature type="compositionally biased region" description="Polar residues" evidence="2">
    <location>
        <begin position="2344"/>
        <end position="2356"/>
    </location>
</feature>
<name>A0A6J8EI71_MYTCO</name>
<feature type="compositionally biased region" description="Basic and acidic residues" evidence="2">
    <location>
        <begin position="1280"/>
        <end position="1295"/>
    </location>
</feature>
<feature type="compositionally biased region" description="Low complexity" evidence="2">
    <location>
        <begin position="442"/>
        <end position="452"/>
    </location>
</feature>
<feature type="compositionally biased region" description="Basic and acidic residues" evidence="2">
    <location>
        <begin position="1182"/>
        <end position="1227"/>
    </location>
</feature>
<feature type="compositionally biased region" description="Low complexity" evidence="2">
    <location>
        <begin position="630"/>
        <end position="664"/>
    </location>
</feature>
<feature type="compositionally biased region" description="Basic and acidic residues" evidence="2">
    <location>
        <begin position="1307"/>
        <end position="1319"/>
    </location>
</feature>
<feature type="compositionally biased region" description="Low complexity" evidence="2">
    <location>
        <begin position="1726"/>
        <end position="1736"/>
    </location>
</feature>
<feature type="compositionally biased region" description="Polar residues" evidence="2">
    <location>
        <begin position="1852"/>
        <end position="1872"/>
    </location>
</feature>
<protein>
    <recommendedName>
        <fullName evidence="3">BAT2 N-terminal domain-containing protein</fullName>
    </recommendedName>
</protein>
<feature type="compositionally biased region" description="Polar residues" evidence="2">
    <location>
        <begin position="259"/>
        <end position="272"/>
    </location>
</feature>
<feature type="compositionally biased region" description="Low complexity" evidence="2">
    <location>
        <begin position="288"/>
        <end position="301"/>
    </location>
</feature>
<feature type="compositionally biased region" description="Basic and acidic residues" evidence="2">
    <location>
        <begin position="192"/>
        <end position="208"/>
    </location>
</feature>
<dbReference type="Pfam" id="PF07001">
    <property type="entry name" value="BAT2_N"/>
    <property type="match status" value="1"/>
</dbReference>
<feature type="compositionally biased region" description="Basic and acidic residues" evidence="2">
    <location>
        <begin position="1096"/>
        <end position="1118"/>
    </location>
</feature>
<feature type="compositionally biased region" description="Basic and acidic residues" evidence="2">
    <location>
        <begin position="751"/>
        <end position="781"/>
    </location>
</feature>
<feature type="compositionally biased region" description="Low complexity" evidence="2">
    <location>
        <begin position="97"/>
        <end position="164"/>
    </location>
</feature>
<feature type="compositionally biased region" description="Basic and acidic residues" evidence="2">
    <location>
        <begin position="1062"/>
        <end position="1081"/>
    </location>
</feature>
<feature type="compositionally biased region" description="Basic and acidic residues" evidence="2">
    <location>
        <begin position="383"/>
        <end position="395"/>
    </location>
</feature>
<evidence type="ECO:0000256" key="1">
    <source>
        <dbReference type="ARBA" id="ARBA00022553"/>
    </source>
</evidence>
<feature type="compositionally biased region" description="Polar residues" evidence="2">
    <location>
        <begin position="1477"/>
        <end position="1487"/>
    </location>
</feature>
<dbReference type="EMBL" id="CACVKT020009047">
    <property type="protein sequence ID" value="CAC5419643.1"/>
    <property type="molecule type" value="Genomic_DNA"/>
</dbReference>
<feature type="compositionally biased region" description="Basic and acidic residues" evidence="2">
    <location>
        <begin position="1739"/>
        <end position="1758"/>
    </location>
</feature>
<feature type="compositionally biased region" description="Basic and acidic residues" evidence="2">
    <location>
        <begin position="1136"/>
        <end position="1145"/>
    </location>
</feature>
<gene>
    <name evidence="4" type="ORF">MCOR_51954</name>
</gene>
<dbReference type="PANTHER" id="PTHR14038">
    <property type="entry name" value="BAT2 HLA-B-ASSOCIATED TRANSCRIPT 2"/>
    <property type="match status" value="1"/>
</dbReference>
<feature type="compositionally biased region" description="Polar residues" evidence="2">
    <location>
        <begin position="619"/>
        <end position="628"/>
    </location>
</feature>
<feature type="compositionally biased region" description="Basic and acidic residues" evidence="2">
    <location>
        <begin position="2632"/>
        <end position="2642"/>
    </location>
</feature>
<feature type="compositionally biased region" description="Low complexity" evidence="2">
    <location>
        <begin position="1977"/>
        <end position="1991"/>
    </location>
</feature>
<evidence type="ECO:0000256" key="2">
    <source>
        <dbReference type="SAM" id="MobiDB-lite"/>
    </source>
</evidence>
<feature type="compositionally biased region" description="Polar residues" evidence="2">
    <location>
        <begin position="940"/>
        <end position="964"/>
    </location>
</feature>
<feature type="compositionally biased region" description="Polar residues" evidence="2">
    <location>
        <begin position="65"/>
        <end position="76"/>
    </location>
</feature>
<feature type="region of interest" description="Disordered" evidence="2">
    <location>
        <begin position="2392"/>
        <end position="2453"/>
    </location>
</feature>
<feature type="compositionally biased region" description="Low complexity" evidence="2">
    <location>
        <begin position="337"/>
        <end position="346"/>
    </location>
</feature>
<reference evidence="4 5" key="1">
    <citation type="submission" date="2020-06" db="EMBL/GenBank/DDBJ databases">
        <authorList>
            <person name="Li R."/>
            <person name="Bekaert M."/>
        </authorList>
    </citation>
    <scope>NUCLEOTIDE SEQUENCE [LARGE SCALE GENOMIC DNA]</scope>
    <source>
        <strain evidence="5">wild</strain>
    </source>
</reference>
<feature type="compositionally biased region" description="Basic and acidic residues" evidence="2">
    <location>
        <begin position="1157"/>
        <end position="1173"/>
    </location>
</feature>
<feature type="region of interest" description="Disordered" evidence="2">
    <location>
        <begin position="1952"/>
        <end position="1992"/>
    </location>
</feature>
<feature type="compositionally biased region" description="Basic and acidic residues" evidence="2">
    <location>
        <begin position="362"/>
        <end position="376"/>
    </location>
</feature>
<feature type="compositionally biased region" description="Polar residues" evidence="2">
    <location>
        <begin position="2570"/>
        <end position="2587"/>
    </location>
</feature>
<dbReference type="Proteomes" id="UP000507470">
    <property type="component" value="Unassembled WGS sequence"/>
</dbReference>
<feature type="region of interest" description="Disordered" evidence="2">
    <location>
        <begin position="32"/>
        <end position="305"/>
    </location>
</feature>
<feature type="compositionally biased region" description="Basic and acidic residues" evidence="2">
    <location>
        <begin position="1448"/>
        <end position="1460"/>
    </location>
</feature>
<feature type="region of interest" description="Disordered" evidence="2">
    <location>
        <begin position="1568"/>
        <end position="1628"/>
    </location>
</feature>
<proteinExistence type="predicted"/>
<feature type="compositionally biased region" description="Basic and acidic residues" evidence="2">
    <location>
        <begin position="1367"/>
        <end position="1384"/>
    </location>
</feature>
<feature type="compositionally biased region" description="Polar residues" evidence="2">
    <location>
        <begin position="907"/>
        <end position="918"/>
    </location>
</feature>
<dbReference type="PANTHER" id="PTHR14038:SF0">
    <property type="entry name" value="LP18708P"/>
    <property type="match status" value="1"/>
</dbReference>
<dbReference type="InterPro" id="IPR033184">
    <property type="entry name" value="PRRC2"/>
</dbReference>
<feature type="compositionally biased region" description="Polar residues" evidence="2">
    <location>
        <begin position="165"/>
        <end position="181"/>
    </location>
</feature>
<keyword evidence="1" id="KW-0597">Phosphoprotein</keyword>
<dbReference type="OrthoDB" id="1939715at2759"/>
<feature type="compositionally biased region" description="Low complexity" evidence="2">
    <location>
        <begin position="2330"/>
        <end position="2343"/>
    </location>
</feature>
<feature type="compositionally biased region" description="Basic and acidic residues" evidence="2">
    <location>
        <begin position="1771"/>
        <end position="1800"/>
    </location>
</feature>
<feature type="region of interest" description="Disordered" evidence="2">
    <location>
        <begin position="1849"/>
        <end position="1878"/>
    </location>
</feature>
<feature type="compositionally biased region" description="Basic and acidic residues" evidence="2">
    <location>
        <begin position="417"/>
        <end position="432"/>
    </location>
</feature>
<feature type="compositionally biased region" description="Low complexity" evidence="2">
    <location>
        <begin position="242"/>
        <end position="258"/>
    </location>
</feature>
<dbReference type="InterPro" id="IPR009738">
    <property type="entry name" value="BAT2_N"/>
</dbReference>